<sequence>MSAPPPQWDTNPLTPIQHKYLIEQVRKAKKIKFGQWFLKPVDPVALNIPTYPEIIKNPMDLGTLEEKLKKHEYDNASAFMADFDLIIDNCLRFNGPTHSVAQMAINLRAYFNKNIKSNPGPFVDGNGMPIIRRKSGPDPDGPAGDRPKRAIHPPKRDLPHSGSKPKKKKHQVELKFCEQIVSKLFNKKHATFAYPFLHPVDPVALNIPNYHKIIKKPMDFTTIQANLKSSQYANAKEFLLDARQVFLNCYKFNPTTDNVYRMGKQTEELFDSLWKEKDQYVLDNTPASEPPSDAEDEDEEEDEDEDEENGTNEKAFEAAKSSRILELQQQIAKLSQEVVTLATSSYSPKASAKKIKTKPPKTKRASVAAAPLKPAKTKAKTTKVRKLTLDQKREVSEGIANLDEGQMRRAVQIIRNGVPHLRDVHDDELELDIDEIPDVVVLELYDFVRKLRPRGAVQEPDDDEYTEPDTVHKPASVNRKKNKPMKAVEQEERIQKLEAQLNKFKNTSGSEQSPAERTNRPSLPLPQPTAPNADSSPADNQDDSSGDEGAESESSEEE</sequence>
<dbReference type="GO" id="GO:0005634">
    <property type="term" value="C:nucleus"/>
    <property type="evidence" value="ECO:0007669"/>
    <property type="project" value="TreeGrafter"/>
</dbReference>
<dbReference type="EMBL" id="MU007022">
    <property type="protein sequence ID" value="KAF2433167.1"/>
    <property type="molecule type" value="Genomic_DNA"/>
</dbReference>
<dbReference type="Gene3D" id="1.20.920.10">
    <property type="entry name" value="Bromodomain-like"/>
    <property type="match status" value="2"/>
</dbReference>
<dbReference type="Pfam" id="PF00439">
    <property type="entry name" value="Bromodomain"/>
    <property type="match status" value="2"/>
</dbReference>
<dbReference type="GO" id="GO:0006355">
    <property type="term" value="P:regulation of DNA-templated transcription"/>
    <property type="evidence" value="ECO:0007669"/>
    <property type="project" value="TreeGrafter"/>
</dbReference>
<dbReference type="PANTHER" id="PTHR22880">
    <property type="entry name" value="FALZ-RELATED BROMODOMAIN-CONTAINING PROTEINS"/>
    <property type="match status" value="1"/>
</dbReference>
<dbReference type="InterPro" id="IPR027353">
    <property type="entry name" value="NET_dom"/>
</dbReference>
<dbReference type="SUPFAM" id="SSF47370">
    <property type="entry name" value="Bromodomain"/>
    <property type="match status" value="2"/>
</dbReference>
<evidence type="ECO:0000256" key="3">
    <source>
        <dbReference type="SAM" id="MobiDB-lite"/>
    </source>
</evidence>
<dbReference type="PRINTS" id="PR00503">
    <property type="entry name" value="BROMODOMAIN"/>
</dbReference>
<dbReference type="AlphaFoldDB" id="A0A9P4NWV9"/>
<evidence type="ECO:0000259" key="5">
    <source>
        <dbReference type="PROSITE" id="PS51525"/>
    </source>
</evidence>
<evidence type="ECO:0000256" key="2">
    <source>
        <dbReference type="PROSITE-ProRule" id="PRU00035"/>
    </source>
</evidence>
<keyword evidence="1 2" id="KW-0103">Bromodomain</keyword>
<dbReference type="PROSITE" id="PS00633">
    <property type="entry name" value="BROMODOMAIN_1"/>
    <property type="match status" value="1"/>
</dbReference>
<feature type="region of interest" description="Disordered" evidence="3">
    <location>
        <begin position="451"/>
        <end position="558"/>
    </location>
</feature>
<dbReference type="PROSITE" id="PS50014">
    <property type="entry name" value="BROMODOMAIN_2"/>
    <property type="match status" value="2"/>
</dbReference>
<dbReference type="GO" id="GO:0006338">
    <property type="term" value="P:chromatin remodeling"/>
    <property type="evidence" value="ECO:0007669"/>
    <property type="project" value="TreeGrafter"/>
</dbReference>
<evidence type="ECO:0000259" key="4">
    <source>
        <dbReference type="PROSITE" id="PS50014"/>
    </source>
</evidence>
<feature type="region of interest" description="Disordered" evidence="3">
    <location>
        <begin position="283"/>
        <end position="319"/>
    </location>
</feature>
<dbReference type="InterPro" id="IPR038336">
    <property type="entry name" value="NET_sf"/>
</dbReference>
<dbReference type="InterPro" id="IPR018359">
    <property type="entry name" value="Bromodomain_CS"/>
</dbReference>
<dbReference type="PROSITE" id="PS51525">
    <property type="entry name" value="NET"/>
    <property type="match status" value="1"/>
</dbReference>
<name>A0A9P4NWV9_9PEZI</name>
<feature type="compositionally biased region" description="Acidic residues" evidence="3">
    <location>
        <begin position="292"/>
        <end position="310"/>
    </location>
</feature>
<dbReference type="InterPro" id="IPR036427">
    <property type="entry name" value="Bromodomain-like_sf"/>
</dbReference>
<feature type="compositionally biased region" description="Polar residues" evidence="3">
    <location>
        <begin position="503"/>
        <end position="516"/>
    </location>
</feature>
<feature type="domain" description="Bromo" evidence="4">
    <location>
        <begin position="188"/>
        <end position="260"/>
    </location>
</feature>
<dbReference type="OrthoDB" id="784962at2759"/>
<organism evidence="6 7">
    <name type="scientific">Tothia fuscella</name>
    <dbReference type="NCBI Taxonomy" id="1048955"/>
    <lineage>
        <taxon>Eukaryota</taxon>
        <taxon>Fungi</taxon>
        <taxon>Dikarya</taxon>
        <taxon>Ascomycota</taxon>
        <taxon>Pezizomycotina</taxon>
        <taxon>Dothideomycetes</taxon>
        <taxon>Pleosporomycetidae</taxon>
        <taxon>Venturiales</taxon>
        <taxon>Cylindrosympodiaceae</taxon>
        <taxon>Tothia</taxon>
    </lineage>
</organism>
<keyword evidence="7" id="KW-1185">Reference proteome</keyword>
<gene>
    <name evidence="6" type="ORF">EJ08DRAFT_584262</name>
</gene>
<feature type="compositionally biased region" description="Basic and acidic residues" evidence="3">
    <location>
        <begin position="486"/>
        <end position="496"/>
    </location>
</feature>
<feature type="domain" description="NET" evidence="5">
    <location>
        <begin position="377"/>
        <end position="459"/>
    </location>
</feature>
<evidence type="ECO:0000313" key="7">
    <source>
        <dbReference type="Proteomes" id="UP000800235"/>
    </source>
</evidence>
<dbReference type="GO" id="GO:0000785">
    <property type="term" value="C:chromatin"/>
    <property type="evidence" value="ECO:0007669"/>
    <property type="project" value="TreeGrafter"/>
</dbReference>
<dbReference type="Gene3D" id="1.20.1270.220">
    <property type="match status" value="1"/>
</dbReference>
<evidence type="ECO:0000313" key="6">
    <source>
        <dbReference type="EMBL" id="KAF2433167.1"/>
    </source>
</evidence>
<evidence type="ECO:0000256" key="1">
    <source>
        <dbReference type="ARBA" id="ARBA00023117"/>
    </source>
</evidence>
<feature type="compositionally biased region" description="Acidic residues" evidence="3">
    <location>
        <begin position="540"/>
        <end position="558"/>
    </location>
</feature>
<dbReference type="SMART" id="SM00297">
    <property type="entry name" value="BROMO"/>
    <property type="match status" value="2"/>
</dbReference>
<dbReference type="InterPro" id="IPR050935">
    <property type="entry name" value="Bromo_chromatin_reader"/>
</dbReference>
<feature type="compositionally biased region" description="Basic and acidic residues" evidence="3">
    <location>
        <begin position="143"/>
        <end position="159"/>
    </location>
</feature>
<protein>
    <submittedName>
        <fullName evidence="6">Bromodomain-containing protein</fullName>
    </submittedName>
</protein>
<accession>A0A9P4NWV9</accession>
<feature type="region of interest" description="Disordered" evidence="3">
    <location>
        <begin position="122"/>
        <end position="171"/>
    </location>
</feature>
<feature type="compositionally biased region" description="Polar residues" evidence="3">
    <location>
        <begin position="530"/>
        <end position="539"/>
    </location>
</feature>
<comment type="caution">
    <text evidence="6">The sequence shown here is derived from an EMBL/GenBank/DDBJ whole genome shotgun (WGS) entry which is preliminary data.</text>
</comment>
<feature type="domain" description="Bromo" evidence="4">
    <location>
        <begin position="29"/>
        <end position="101"/>
    </location>
</feature>
<dbReference type="InterPro" id="IPR001487">
    <property type="entry name" value="Bromodomain"/>
</dbReference>
<dbReference type="PANTHER" id="PTHR22880:SF225">
    <property type="entry name" value="BROMODOMAIN-CONTAINING PROTEIN BET-1-RELATED"/>
    <property type="match status" value="1"/>
</dbReference>
<proteinExistence type="predicted"/>
<dbReference type="Proteomes" id="UP000800235">
    <property type="component" value="Unassembled WGS sequence"/>
</dbReference>
<reference evidence="6" key="1">
    <citation type="journal article" date="2020" name="Stud. Mycol.">
        <title>101 Dothideomycetes genomes: a test case for predicting lifestyles and emergence of pathogens.</title>
        <authorList>
            <person name="Haridas S."/>
            <person name="Albert R."/>
            <person name="Binder M."/>
            <person name="Bloem J."/>
            <person name="Labutti K."/>
            <person name="Salamov A."/>
            <person name="Andreopoulos B."/>
            <person name="Baker S."/>
            <person name="Barry K."/>
            <person name="Bills G."/>
            <person name="Bluhm B."/>
            <person name="Cannon C."/>
            <person name="Castanera R."/>
            <person name="Culley D."/>
            <person name="Daum C."/>
            <person name="Ezra D."/>
            <person name="Gonzalez J."/>
            <person name="Henrissat B."/>
            <person name="Kuo A."/>
            <person name="Liang C."/>
            <person name="Lipzen A."/>
            <person name="Lutzoni F."/>
            <person name="Magnuson J."/>
            <person name="Mondo S."/>
            <person name="Nolan M."/>
            <person name="Ohm R."/>
            <person name="Pangilinan J."/>
            <person name="Park H.-J."/>
            <person name="Ramirez L."/>
            <person name="Alfaro M."/>
            <person name="Sun H."/>
            <person name="Tritt A."/>
            <person name="Yoshinaga Y."/>
            <person name="Zwiers L.-H."/>
            <person name="Turgeon B."/>
            <person name="Goodwin S."/>
            <person name="Spatafora J."/>
            <person name="Crous P."/>
            <person name="Grigoriev I."/>
        </authorList>
    </citation>
    <scope>NUCLEOTIDE SEQUENCE</scope>
    <source>
        <strain evidence="6">CBS 130266</strain>
    </source>
</reference>
<dbReference type="Pfam" id="PF17035">
    <property type="entry name" value="BET"/>
    <property type="match status" value="1"/>
</dbReference>